<dbReference type="PANTHER" id="PTHR30388:SF6">
    <property type="entry name" value="XANTHINE DEHYDROGENASE SUBUNIT A-RELATED"/>
    <property type="match status" value="1"/>
</dbReference>
<gene>
    <name evidence="3" type="ORF">MQE36_16845</name>
</gene>
<dbReference type="PANTHER" id="PTHR30388">
    <property type="entry name" value="ALDEHYDE OXIDOREDUCTASE MOLYBDENUM COFACTOR ASSEMBLY PROTEIN"/>
    <property type="match status" value="1"/>
</dbReference>
<feature type="domain" description="XdhC- CoxI" evidence="1">
    <location>
        <begin position="18"/>
        <end position="82"/>
    </location>
</feature>
<proteinExistence type="predicted"/>
<dbReference type="InterPro" id="IPR052698">
    <property type="entry name" value="MoCofactor_Util/Proc"/>
</dbReference>
<accession>A0ABY3YMA2</accession>
<dbReference type="Gene3D" id="3.40.50.720">
    <property type="entry name" value="NAD(P)-binding Rossmann-like Domain"/>
    <property type="match status" value="1"/>
</dbReference>
<organism evidence="3 4">
    <name type="scientific">Zhouia spongiae</name>
    <dbReference type="NCBI Taxonomy" id="2202721"/>
    <lineage>
        <taxon>Bacteria</taxon>
        <taxon>Pseudomonadati</taxon>
        <taxon>Bacteroidota</taxon>
        <taxon>Flavobacteriia</taxon>
        <taxon>Flavobacteriales</taxon>
        <taxon>Flavobacteriaceae</taxon>
        <taxon>Zhouia</taxon>
    </lineage>
</organism>
<evidence type="ECO:0000313" key="4">
    <source>
        <dbReference type="Proteomes" id="UP000829476"/>
    </source>
</evidence>
<reference evidence="3 4" key="1">
    <citation type="journal article" date="2018" name="Int. J. Syst. Evol. Microbiol.">
        <title>Zhouia spongiae sp. nov., isolated from a marine sponge.</title>
        <authorList>
            <person name="Zhuang L."/>
            <person name="Lin B."/>
            <person name="Qin F."/>
            <person name="Luo L."/>
        </authorList>
    </citation>
    <scope>NUCLEOTIDE SEQUENCE [LARGE SCALE GENOMIC DNA]</scope>
    <source>
        <strain evidence="3 4">HN-Y44</strain>
    </source>
</reference>
<dbReference type="RefSeq" id="WP_242937138.1">
    <property type="nucleotide sequence ID" value="NZ_CP094326.1"/>
</dbReference>
<dbReference type="EMBL" id="CP094326">
    <property type="protein sequence ID" value="UNY98732.1"/>
    <property type="molecule type" value="Genomic_DNA"/>
</dbReference>
<feature type="domain" description="XdhC Rossmann" evidence="2">
    <location>
        <begin position="173"/>
        <end position="316"/>
    </location>
</feature>
<dbReference type="Pfam" id="PF13478">
    <property type="entry name" value="XdhC_C"/>
    <property type="match status" value="1"/>
</dbReference>
<evidence type="ECO:0000259" key="2">
    <source>
        <dbReference type="Pfam" id="PF13478"/>
    </source>
</evidence>
<evidence type="ECO:0000259" key="1">
    <source>
        <dbReference type="Pfam" id="PF02625"/>
    </source>
</evidence>
<dbReference type="InterPro" id="IPR003777">
    <property type="entry name" value="XdhC_CoxI"/>
</dbReference>
<sequence length="340" mass="38349">MTHEFIRLIKVARSKKKQKSKCVLASIVYLDGSSYRKPGVRMLIDENGSTTGAVSGGCVENEICRRSASVFETGEAKIITYDGRYRLGCEGILYILIEPFDVPDDLYNAFLEHIEARKHFRLDSYFKKEDEAVGGLGSVLSLDINNIYKFSENKIINEENQLFTQHYHPRFKLLIIGAEHDAVKLCSMASLIGWEVTVVSSMKDPKSLSDFPGATRVLAENPDTADLSDSDLQTAIVLMNHNYALDLQYLIKLHNLQFCYLGLLGSSRRWERLQDEILNYVPDVSLTFFEKVYSPAGLNIGSETPEEIALSILSEILCITRDKSPSSLRNLNNNFVSRIE</sequence>
<keyword evidence="4" id="KW-1185">Reference proteome</keyword>
<dbReference type="Proteomes" id="UP000829476">
    <property type="component" value="Chromosome"/>
</dbReference>
<name>A0ABY3YMA2_9FLAO</name>
<dbReference type="Pfam" id="PF02625">
    <property type="entry name" value="XdhC_CoxI"/>
    <property type="match status" value="1"/>
</dbReference>
<protein>
    <submittedName>
        <fullName evidence="3">XdhC family protein</fullName>
    </submittedName>
</protein>
<evidence type="ECO:0000313" key="3">
    <source>
        <dbReference type="EMBL" id="UNY98732.1"/>
    </source>
</evidence>
<dbReference type="InterPro" id="IPR027051">
    <property type="entry name" value="XdhC_Rossmann_dom"/>
</dbReference>